<dbReference type="Proteomes" id="UP000270757">
    <property type="component" value="Unassembled WGS sequence"/>
</dbReference>
<name>A0A3A5LLJ0_9GAMM</name>
<evidence type="ECO:0000259" key="3">
    <source>
        <dbReference type="PROSITE" id="PS50887"/>
    </source>
</evidence>
<dbReference type="InterPro" id="IPR043128">
    <property type="entry name" value="Rev_trsase/Diguanyl_cyclase"/>
</dbReference>
<dbReference type="EMBL" id="QFGG01000004">
    <property type="protein sequence ID" value="TID43951.1"/>
    <property type="molecule type" value="Genomic_DNA"/>
</dbReference>
<dbReference type="SMART" id="SM00267">
    <property type="entry name" value="GGDEF"/>
    <property type="match status" value="1"/>
</dbReference>
<dbReference type="Proteomes" id="UP000306421">
    <property type="component" value="Unassembled WGS sequence"/>
</dbReference>
<dbReference type="PANTHER" id="PTHR44757:SF2">
    <property type="entry name" value="BIOFILM ARCHITECTURE MAINTENANCE PROTEIN MBAA"/>
    <property type="match status" value="1"/>
</dbReference>
<comment type="cofactor">
    <cofactor evidence="1">
        <name>Mg(2+)</name>
        <dbReference type="ChEBI" id="CHEBI:18420"/>
    </cofactor>
</comment>
<evidence type="ECO:0000313" key="4">
    <source>
        <dbReference type="EMBL" id="RJT48028.1"/>
    </source>
</evidence>
<sequence length="850" mass="96801">MVLCLTSMGNTSLIIEEAIASEVGLSNFASRHDLSHAIQLMSDSIFVLDKKNKILFLNEMAAHHFLLEDPGRVLGQTLQKAIGMRQLGPKQLFTELAHHCHETQKGVPQQFTWVEETDNHRPKLAFNVMVSTLMVDKEPNVLIKLVDITESKMLEWVLRSLAEISNHGGINDVIDDVTKLASDAFSADHACVDLIDSDDIAHSVSYYYRGLKRKNVSYALQDTPCKEVKESKSIHHFDGDVQERFPKDILLQEMSINSYIGGPLLNSEGAVVGLLVLLSEKRIILNHHSKTLFRLLSERICLEIERLLSQRKLQFLASIPQQDPNPVFRIQYDGNILYSNSSGREILDYWYKGSAKLPLKLQDACLKAKQKREVVRIEMEVKDKMYLFTVVWIQDFDQINVYATDITELKMAQQKMRDLASYDPLTNVGNRQFFETTLDQWMEKARKNKEELALLLVDVDNFKTINDTLGHHVGDQLLRNLAKRMSGCIRKTDFIARLGGDEFVVLLKLTEQTDIEKIASKINQALSTPFEIGEYHLETGCSIGICYYPTGGQTASELLRNADTAMYRAKKNGKNQYTVFSNATYNEINSRLILLKRDLRQSIAKNEFYIDYQPLFDLNTNEIVSYEAFIRWRHPKKGLISPSEFIPLAEQTGCIQSLGYWTIQQALKDFTAIIAPLSDAKIALNIALSQLNDQYFIENLRDSLLKANIPARSVILDIAEQISSLQYRHLDANLEALRAEGICLSLDNFGTEHSNVSRLLETPFDYVKIDHSLLHSLALEPKRSAFISGLIDFAHKLELTVIQKGVENAEQNQLLKQLGCRYAQGFYYCRPLPIETLKIFINDYNNNYQA</sequence>
<proteinExistence type="predicted"/>
<organism evidence="4 6">
    <name type="scientific">Legionella taurinensis</name>
    <dbReference type="NCBI Taxonomy" id="70611"/>
    <lineage>
        <taxon>Bacteria</taxon>
        <taxon>Pseudomonadati</taxon>
        <taxon>Pseudomonadota</taxon>
        <taxon>Gammaproteobacteria</taxon>
        <taxon>Legionellales</taxon>
        <taxon>Legionellaceae</taxon>
        <taxon>Legionella</taxon>
    </lineage>
</organism>
<dbReference type="Gene3D" id="3.20.20.450">
    <property type="entry name" value="EAL domain"/>
    <property type="match status" value="1"/>
</dbReference>
<dbReference type="Gene3D" id="3.30.450.40">
    <property type="match status" value="1"/>
</dbReference>
<dbReference type="InterPro" id="IPR003018">
    <property type="entry name" value="GAF"/>
</dbReference>
<dbReference type="EMBL" id="QZWB01000004">
    <property type="protein sequence ID" value="RJT48028.1"/>
    <property type="molecule type" value="Genomic_DNA"/>
</dbReference>
<dbReference type="NCBIfam" id="TIGR00254">
    <property type="entry name" value="GGDEF"/>
    <property type="match status" value="1"/>
</dbReference>
<dbReference type="PROSITE" id="PS50883">
    <property type="entry name" value="EAL"/>
    <property type="match status" value="1"/>
</dbReference>
<reference evidence="5 7" key="1">
    <citation type="submission" date="2018-04" db="EMBL/GenBank/DDBJ databases">
        <title>Whole genome sequence comparison of clinical and drinking water Legionella pneumophila isolates.</title>
        <authorList>
            <person name="Garner E."/>
        </authorList>
    </citation>
    <scope>NUCLEOTIDE SEQUENCE [LARGE SCALE GENOMIC DNA]</scope>
    <source>
        <strain evidence="5 7">WH02</strain>
    </source>
</reference>
<dbReference type="InterPro" id="IPR029016">
    <property type="entry name" value="GAF-like_dom_sf"/>
</dbReference>
<dbReference type="AlphaFoldDB" id="A0A3A5LLJ0"/>
<evidence type="ECO:0000259" key="2">
    <source>
        <dbReference type="PROSITE" id="PS50883"/>
    </source>
</evidence>
<dbReference type="Pfam" id="PF01590">
    <property type="entry name" value="GAF"/>
    <property type="match status" value="1"/>
</dbReference>
<comment type="caution">
    <text evidence="4">The sequence shown here is derived from an EMBL/GenBank/DDBJ whole genome shotgun (WGS) entry which is preliminary data.</text>
</comment>
<dbReference type="GO" id="GO:0003824">
    <property type="term" value="F:catalytic activity"/>
    <property type="evidence" value="ECO:0007669"/>
    <property type="project" value="UniProtKB-ARBA"/>
</dbReference>
<dbReference type="InterPro" id="IPR000014">
    <property type="entry name" value="PAS"/>
</dbReference>
<dbReference type="InterPro" id="IPR029787">
    <property type="entry name" value="Nucleotide_cyclase"/>
</dbReference>
<reference evidence="4 6" key="2">
    <citation type="submission" date="2018-09" db="EMBL/GenBank/DDBJ databases">
        <title>Draft genome sequences of Legionella taurinensis isolated from water samples.</title>
        <authorList>
            <person name="Chakeri A."/>
            <person name="Allerberger F."/>
            <person name="Kundi M."/>
            <person name="Ruppitsch W."/>
            <person name="Schmid D."/>
        </authorList>
    </citation>
    <scope>NUCLEOTIDE SEQUENCE [LARGE SCALE GENOMIC DNA]</scope>
    <source>
        <strain evidence="4 6">4570-18-6</strain>
    </source>
</reference>
<gene>
    <name evidence="4" type="ORF">D6J04_05525</name>
    <name evidence="5" type="ORF">DIZ81_05930</name>
</gene>
<feature type="domain" description="EAL" evidence="2">
    <location>
        <begin position="592"/>
        <end position="845"/>
    </location>
</feature>
<dbReference type="InterPro" id="IPR001633">
    <property type="entry name" value="EAL_dom"/>
</dbReference>
<dbReference type="FunFam" id="3.30.70.270:FF:000001">
    <property type="entry name" value="Diguanylate cyclase domain protein"/>
    <property type="match status" value="1"/>
</dbReference>
<dbReference type="Pfam" id="PF00990">
    <property type="entry name" value="GGDEF"/>
    <property type="match status" value="1"/>
</dbReference>
<dbReference type="CDD" id="cd01948">
    <property type="entry name" value="EAL"/>
    <property type="match status" value="1"/>
</dbReference>
<dbReference type="InterPro" id="IPR000160">
    <property type="entry name" value="GGDEF_dom"/>
</dbReference>
<dbReference type="SMART" id="SM00052">
    <property type="entry name" value="EAL"/>
    <property type="match status" value="1"/>
</dbReference>
<dbReference type="PROSITE" id="PS50887">
    <property type="entry name" value="GGDEF"/>
    <property type="match status" value="1"/>
</dbReference>
<dbReference type="PANTHER" id="PTHR44757">
    <property type="entry name" value="DIGUANYLATE CYCLASE DGCP"/>
    <property type="match status" value="1"/>
</dbReference>
<feature type="domain" description="GGDEF" evidence="3">
    <location>
        <begin position="450"/>
        <end position="582"/>
    </location>
</feature>
<dbReference type="Gene3D" id="3.30.70.270">
    <property type="match status" value="1"/>
</dbReference>
<evidence type="ECO:0000313" key="7">
    <source>
        <dbReference type="Proteomes" id="UP000306421"/>
    </source>
</evidence>
<dbReference type="SUPFAM" id="SSF55781">
    <property type="entry name" value="GAF domain-like"/>
    <property type="match status" value="1"/>
</dbReference>
<dbReference type="Gene3D" id="3.30.450.20">
    <property type="entry name" value="PAS domain"/>
    <property type="match status" value="1"/>
</dbReference>
<dbReference type="SUPFAM" id="SSF55073">
    <property type="entry name" value="Nucleotide cyclase"/>
    <property type="match status" value="1"/>
</dbReference>
<dbReference type="CDD" id="cd01949">
    <property type="entry name" value="GGDEF"/>
    <property type="match status" value="1"/>
</dbReference>
<dbReference type="SMART" id="SM00065">
    <property type="entry name" value="GAF"/>
    <property type="match status" value="1"/>
</dbReference>
<dbReference type="SMART" id="SM00091">
    <property type="entry name" value="PAS"/>
    <property type="match status" value="2"/>
</dbReference>
<evidence type="ECO:0000256" key="1">
    <source>
        <dbReference type="ARBA" id="ARBA00001946"/>
    </source>
</evidence>
<dbReference type="InterPro" id="IPR052155">
    <property type="entry name" value="Biofilm_reg_signaling"/>
</dbReference>
<accession>A0A3A5LLJ0</accession>
<evidence type="ECO:0000313" key="6">
    <source>
        <dbReference type="Proteomes" id="UP000270757"/>
    </source>
</evidence>
<protein>
    <submittedName>
        <fullName evidence="4">EAL domain-containing protein</fullName>
    </submittedName>
    <submittedName>
        <fullName evidence="5">GGDEF domain-containing protein</fullName>
    </submittedName>
</protein>
<dbReference type="InterPro" id="IPR035919">
    <property type="entry name" value="EAL_sf"/>
</dbReference>
<dbReference type="Pfam" id="PF00563">
    <property type="entry name" value="EAL"/>
    <property type="match status" value="1"/>
</dbReference>
<dbReference type="SUPFAM" id="SSF141868">
    <property type="entry name" value="EAL domain-like"/>
    <property type="match status" value="1"/>
</dbReference>
<evidence type="ECO:0000313" key="5">
    <source>
        <dbReference type="EMBL" id="TID43951.1"/>
    </source>
</evidence>